<dbReference type="Pfam" id="PF00400">
    <property type="entry name" value="WD40"/>
    <property type="match status" value="3"/>
</dbReference>
<dbReference type="InterPro" id="IPR036322">
    <property type="entry name" value="WD40_repeat_dom_sf"/>
</dbReference>
<organism evidence="4 5">
    <name type="scientific">Ranatra chinensis</name>
    <dbReference type="NCBI Taxonomy" id="642074"/>
    <lineage>
        <taxon>Eukaryota</taxon>
        <taxon>Metazoa</taxon>
        <taxon>Ecdysozoa</taxon>
        <taxon>Arthropoda</taxon>
        <taxon>Hexapoda</taxon>
        <taxon>Insecta</taxon>
        <taxon>Pterygota</taxon>
        <taxon>Neoptera</taxon>
        <taxon>Paraneoptera</taxon>
        <taxon>Hemiptera</taxon>
        <taxon>Heteroptera</taxon>
        <taxon>Panheteroptera</taxon>
        <taxon>Nepomorpha</taxon>
        <taxon>Nepidae</taxon>
        <taxon>Ranatrinae</taxon>
        <taxon>Ranatra</taxon>
    </lineage>
</organism>
<dbReference type="PANTHER" id="PTHR46170">
    <property type="entry name" value="GATOR COMPLEX PROTEIN WDR59"/>
    <property type="match status" value="1"/>
</dbReference>
<dbReference type="AlphaFoldDB" id="A0ABD0YPH2"/>
<feature type="repeat" description="WD" evidence="3">
    <location>
        <begin position="80"/>
        <end position="122"/>
    </location>
</feature>
<accession>A0ABD0YPH2</accession>
<evidence type="ECO:0000256" key="2">
    <source>
        <dbReference type="ARBA" id="ARBA00022737"/>
    </source>
</evidence>
<evidence type="ECO:0000256" key="1">
    <source>
        <dbReference type="ARBA" id="ARBA00022574"/>
    </source>
</evidence>
<dbReference type="Gene3D" id="2.130.10.10">
    <property type="entry name" value="YVTN repeat-like/Quinoprotein amine dehydrogenase"/>
    <property type="match status" value="1"/>
</dbReference>
<keyword evidence="2" id="KW-0677">Repeat</keyword>
<keyword evidence="1 3" id="KW-0853">WD repeat</keyword>
<evidence type="ECO:0000313" key="5">
    <source>
        <dbReference type="Proteomes" id="UP001558652"/>
    </source>
</evidence>
<name>A0ABD0YPH2_9HEMI</name>
<sequence>MAVDSTGMYVLLAGRRNLGIKNLSDSAEVLKKFPRQSKYEVGAAEWNPHPQYRELCAISSNQRVEVLSWSKGGLSLTHTLCAHTRVISDLNWHQFDQNLLASCSIDTFTHIWDLRDSRRPSISLSTVAGTTQVRWNRLSRFLLATAHDGDVKLWDQRKGTAPVQYITAHLANIHSLDWSPHNENLITTASQDCTVKFFDTTNPRRAENILTSSAPVWRARYTPFGNGLLMVVVPPMRRGDNSLLLWNLSNSSAPVHSFVGHTDVVLEFAWRRIPGG</sequence>
<dbReference type="SUPFAM" id="SSF50978">
    <property type="entry name" value="WD40 repeat-like"/>
    <property type="match status" value="1"/>
</dbReference>
<dbReference type="Proteomes" id="UP001558652">
    <property type="component" value="Unassembled WGS sequence"/>
</dbReference>
<dbReference type="InterPro" id="IPR019775">
    <property type="entry name" value="WD40_repeat_CS"/>
</dbReference>
<evidence type="ECO:0000313" key="4">
    <source>
        <dbReference type="EMBL" id="KAL1124372.1"/>
    </source>
</evidence>
<gene>
    <name evidence="4" type="ORF">AAG570_001001</name>
</gene>
<dbReference type="InterPro" id="IPR049567">
    <property type="entry name" value="WDR59-like"/>
</dbReference>
<dbReference type="PANTHER" id="PTHR46170:SF1">
    <property type="entry name" value="GATOR COMPLEX PROTEIN WDR59"/>
    <property type="match status" value="1"/>
</dbReference>
<dbReference type="InterPro" id="IPR001680">
    <property type="entry name" value="WD40_rpt"/>
</dbReference>
<keyword evidence="5" id="KW-1185">Reference proteome</keyword>
<dbReference type="SMART" id="SM00320">
    <property type="entry name" value="WD40"/>
    <property type="match status" value="3"/>
</dbReference>
<protein>
    <submittedName>
        <fullName evidence="4">Uncharacterized protein</fullName>
    </submittedName>
</protein>
<dbReference type="PROSITE" id="PS50082">
    <property type="entry name" value="WD_REPEATS_2"/>
    <property type="match status" value="2"/>
</dbReference>
<dbReference type="PROSITE" id="PS00678">
    <property type="entry name" value="WD_REPEATS_1"/>
    <property type="match status" value="1"/>
</dbReference>
<proteinExistence type="predicted"/>
<evidence type="ECO:0000256" key="3">
    <source>
        <dbReference type="PROSITE-ProRule" id="PRU00221"/>
    </source>
</evidence>
<dbReference type="EMBL" id="JBFDAA010000010">
    <property type="protein sequence ID" value="KAL1124372.1"/>
    <property type="molecule type" value="Genomic_DNA"/>
</dbReference>
<reference evidence="4 5" key="1">
    <citation type="submission" date="2024-07" db="EMBL/GenBank/DDBJ databases">
        <title>Chromosome-level genome assembly of the water stick insect Ranatra chinensis (Heteroptera: Nepidae).</title>
        <authorList>
            <person name="Liu X."/>
        </authorList>
    </citation>
    <scope>NUCLEOTIDE SEQUENCE [LARGE SCALE GENOMIC DNA]</scope>
    <source>
        <strain evidence="4">Cailab_2021Rc</strain>
        <tissue evidence="4">Muscle</tissue>
    </source>
</reference>
<feature type="repeat" description="WD" evidence="3">
    <location>
        <begin position="166"/>
        <end position="208"/>
    </location>
</feature>
<comment type="caution">
    <text evidence="4">The sequence shown here is derived from an EMBL/GenBank/DDBJ whole genome shotgun (WGS) entry which is preliminary data.</text>
</comment>
<dbReference type="InterPro" id="IPR015943">
    <property type="entry name" value="WD40/YVTN_repeat-like_dom_sf"/>
</dbReference>